<dbReference type="Proteomes" id="UP000641646">
    <property type="component" value="Unassembled WGS sequence"/>
</dbReference>
<protein>
    <submittedName>
        <fullName evidence="2">Uncharacterized protein</fullName>
    </submittedName>
</protein>
<feature type="transmembrane region" description="Helical" evidence="1">
    <location>
        <begin position="9"/>
        <end position="30"/>
    </location>
</feature>
<dbReference type="RefSeq" id="WP_190474524.1">
    <property type="nucleotide sequence ID" value="NZ_JACJPW010000145.1"/>
</dbReference>
<dbReference type="EMBL" id="JACJPW010000145">
    <property type="protein sequence ID" value="MBD2185833.1"/>
    <property type="molecule type" value="Genomic_DNA"/>
</dbReference>
<evidence type="ECO:0000256" key="1">
    <source>
        <dbReference type="SAM" id="Phobius"/>
    </source>
</evidence>
<keyword evidence="3" id="KW-1185">Reference proteome</keyword>
<comment type="caution">
    <text evidence="2">The sequence shown here is derived from an EMBL/GenBank/DDBJ whole genome shotgun (WGS) entry which is preliminary data.</text>
</comment>
<proteinExistence type="predicted"/>
<keyword evidence="1" id="KW-0472">Membrane</keyword>
<name>A0A926VLE4_9CYAN</name>
<reference evidence="2" key="2">
    <citation type="submission" date="2020-08" db="EMBL/GenBank/DDBJ databases">
        <authorList>
            <person name="Chen M."/>
            <person name="Teng W."/>
            <person name="Zhao L."/>
            <person name="Hu C."/>
            <person name="Zhou Y."/>
            <person name="Han B."/>
            <person name="Song L."/>
            <person name="Shu W."/>
        </authorList>
    </citation>
    <scope>NUCLEOTIDE SEQUENCE</scope>
    <source>
        <strain evidence="2">FACHB-1375</strain>
    </source>
</reference>
<feature type="transmembrane region" description="Helical" evidence="1">
    <location>
        <begin position="36"/>
        <end position="57"/>
    </location>
</feature>
<reference evidence="2" key="1">
    <citation type="journal article" date="2015" name="ISME J.">
        <title>Draft Genome Sequence of Streptomyces incarnatus NRRL8089, which Produces the Nucleoside Antibiotic Sinefungin.</title>
        <authorList>
            <person name="Oshima K."/>
            <person name="Hattori M."/>
            <person name="Shimizu H."/>
            <person name="Fukuda K."/>
            <person name="Nemoto M."/>
            <person name="Inagaki K."/>
            <person name="Tamura T."/>
        </authorList>
    </citation>
    <scope>NUCLEOTIDE SEQUENCE</scope>
    <source>
        <strain evidence="2">FACHB-1375</strain>
    </source>
</reference>
<keyword evidence="1" id="KW-0812">Transmembrane</keyword>
<dbReference type="AlphaFoldDB" id="A0A926VLE4"/>
<sequence>MYDKNSHKYLIQAAITAGLGAGIVTTFAVSQGQNPLLALQITCFAVIVALVCDRLGLI</sequence>
<evidence type="ECO:0000313" key="3">
    <source>
        <dbReference type="Proteomes" id="UP000641646"/>
    </source>
</evidence>
<gene>
    <name evidence="2" type="ORF">H6G03_33035</name>
</gene>
<organism evidence="2 3">
    <name type="scientific">Aerosakkonema funiforme FACHB-1375</name>
    <dbReference type="NCBI Taxonomy" id="2949571"/>
    <lineage>
        <taxon>Bacteria</taxon>
        <taxon>Bacillati</taxon>
        <taxon>Cyanobacteriota</taxon>
        <taxon>Cyanophyceae</taxon>
        <taxon>Oscillatoriophycideae</taxon>
        <taxon>Aerosakkonematales</taxon>
        <taxon>Aerosakkonemataceae</taxon>
        <taxon>Aerosakkonema</taxon>
    </lineage>
</organism>
<keyword evidence="1" id="KW-1133">Transmembrane helix</keyword>
<accession>A0A926VLE4</accession>
<evidence type="ECO:0000313" key="2">
    <source>
        <dbReference type="EMBL" id="MBD2185833.1"/>
    </source>
</evidence>